<protein>
    <recommendedName>
        <fullName evidence="2">SUI1 domain-containing protein</fullName>
    </recommendedName>
</protein>
<evidence type="ECO:0000313" key="3">
    <source>
        <dbReference type="EMBL" id="EJK77636.1"/>
    </source>
</evidence>
<name>K0TP43_THAOC</name>
<feature type="region of interest" description="Disordered" evidence="1">
    <location>
        <begin position="11"/>
        <end position="36"/>
    </location>
</feature>
<gene>
    <name evidence="3" type="ORF">THAOC_00516</name>
</gene>
<dbReference type="OrthoDB" id="199771at2759"/>
<dbReference type="Pfam" id="PF01253">
    <property type="entry name" value="SUI1"/>
    <property type="match status" value="1"/>
</dbReference>
<keyword evidence="4" id="KW-1185">Reference proteome</keyword>
<dbReference type="InterPro" id="IPR001950">
    <property type="entry name" value="SUI1"/>
</dbReference>
<sequence>ATAIVQYARVEDPSHGTGRAPVRRYRGGVPPGEQAQVPDARRGMEEYGIDRTVLARDVSYRFACSGSAESDPVGRPELRKGRVEIVFQGHLSEEIAALLVGDEGCAHGGAGDEGYNLPKSAVNVSLD</sequence>
<dbReference type="GO" id="GO:0003743">
    <property type="term" value="F:translation initiation factor activity"/>
    <property type="evidence" value="ECO:0007669"/>
    <property type="project" value="InterPro"/>
</dbReference>
<organism evidence="3 4">
    <name type="scientific">Thalassiosira oceanica</name>
    <name type="common">Marine diatom</name>
    <dbReference type="NCBI Taxonomy" id="159749"/>
    <lineage>
        <taxon>Eukaryota</taxon>
        <taxon>Sar</taxon>
        <taxon>Stramenopiles</taxon>
        <taxon>Ochrophyta</taxon>
        <taxon>Bacillariophyta</taxon>
        <taxon>Coscinodiscophyceae</taxon>
        <taxon>Thalassiosirophycidae</taxon>
        <taxon>Thalassiosirales</taxon>
        <taxon>Thalassiosiraceae</taxon>
        <taxon>Thalassiosira</taxon>
    </lineage>
</organism>
<evidence type="ECO:0000259" key="2">
    <source>
        <dbReference type="PROSITE" id="PS50296"/>
    </source>
</evidence>
<proteinExistence type="predicted"/>
<comment type="caution">
    <text evidence="3">The sequence shown here is derived from an EMBL/GenBank/DDBJ whole genome shotgun (WGS) entry which is preliminary data.</text>
</comment>
<dbReference type="EMBL" id="AGNL01000603">
    <property type="protein sequence ID" value="EJK77636.1"/>
    <property type="molecule type" value="Genomic_DNA"/>
</dbReference>
<evidence type="ECO:0000256" key="1">
    <source>
        <dbReference type="SAM" id="MobiDB-lite"/>
    </source>
</evidence>
<dbReference type="Proteomes" id="UP000266841">
    <property type="component" value="Unassembled WGS sequence"/>
</dbReference>
<dbReference type="PROSITE" id="PS50296">
    <property type="entry name" value="SUI1"/>
    <property type="match status" value="1"/>
</dbReference>
<reference evidence="3 4" key="1">
    <citation type="journal article" date="2012" name="Genome Biol.">
        <title>Genome and low-iron response of an oceanic diatom adapted to chronic iron limitation.</title>
        <authorList>
            <person name="Lommer M."/>
            <person name="Specht M."/>
            <person name="Roy A.S."/>
            <person name="Kraemer L."/>
            <person name="Andreson R."/>
            <person name="Gutowska M.A."/>
            <person name="Wolf J."/>
            <person name="Bergner S.V."/>
            <person name="Schilhabel M.B."/>
            <person name="Klostermeier U.C."/>
            <person name="Beiko R.G."/>
            <person name="Rosenstiel P."/>
            <person name="Hippler M."/>
            <person name="Laroche J."/>
        </authorList>
    </citation>
    <scope>NUCLEOTIDE SEQUENCE [LARGE SCALE GENOMIC DNA]</scope>
    <source>
        <strain evidence="3 4">CCMP1005</strain>
    </source>
</reference>
<evidence type="ECO:0000313" key="4">
    <source>
        <dbReference type="Proteomes" id="UP000266841"/>
    </source>
</evidence>
<feature type="non-terminal residue" evidence="3">
    <location>
        <position position="1"/>
    </location>
</feature>
<feature type="domain" description="SUI1" evidence="2">
    <location>
        <begin position="42"/>
        <end position="103"/>
    </location>
</feature>
<dbReference type="AlphaFoldDB" id="K0TP43"/>
<accession>K0TP43</accession>